<evidence type="ECO:0000256" key="1">
    <source>
        <dbReference type="ARBA" id="ARBA00004141"/>
    </source>
</evidence>
<protein>
    <recommendedName>
        <fullName evidence="12">SPX domain-containing protein</fullName>
    </recommendedName>
</protein>
<dbReference type="GO" id="GO:0006817">
    <property type="term" value="P:phosphate ion transport"/>
    <property type="evidence" value="ECO:0007669"/>
    <property type="project" value="TreeGrafter"/>
</dbReference>
<comment type="caution">
    <text evidence="10">The sequence shown here is derived from an EMBL/GenBank/DDBJ whole genome shotgun (WGS) entry which is preliminary data.</text>
</comment>
<keyword evidence="3 7" id="KW-0812">Transmembrane</keyword>
<dbReference type="PANTHER" id="PTHR10783:SF103">
    <property type="entry name" value="SOLUTE CARRIER FAMILY 53 MEMBER 1"/>
    <property type="match status" value="1"/>
</dbReference>
<dbReference type="EMBL" id="LAEV01000372">
    <property type="protein sequence ID" value="KKA30489.1"/>
    <property type="molecule type" value="Genomic_DNA"/>
</dbReference>
<dbReference type="GO" id="GO:0005886">
    <property type="term" value="C:plasma membrane"/>
    <property type="evidence" value="ECO:0007669"/>
    <property type="project" value="TreeGrafter"/>
</dbReference>
<evidence type="ECO:0000256" key="3">
    <source>
        <dbReference type="ARBA" id="ARBA00022692"/>
    </source>
</evidence>
<gene>
    <name evidence="10" type="ORF">TD95_000652</name>
</gene>
<feature type="region of interest" description="Disordered" evidence="6">
    <location>
        <begin position="893"/>
        <end position="957"/>
    </location>
</feature>
<feature type="compositionally biased region" description="Low complexity" evidence="6">
    <location>
        <begin position="907"/>
        <end position="919"/>
    </location>
</feature>
<evidence type="ECO:0000256" key="6">
    <source>
        <dbReference type="SAM" id="MobiDB-lite"/>
    </source>
</evidence>
<evidence type="ECO:0000256" key="5">
    <source>
        <dbReference type="ARBA" id="ARBA00023136"/>
    </source>
</evidence>
<sequence length="1031" mass="116567">MKFAKELDHNLVPEWRAKYLDYRTGKKLIKGVTRALNRVSQTPAGANRGSIQTPRWTAYNLSPSSNTRSLGPDPINPLSRTPLSPSDQPSASHARSPSQPISVSKKDELASLSQSNDVAQQYGSFVPTPNYGSPASGFGGASIERRATFELPEPALDEEDENAVALQKPHLAWKEPIKGSMKKPKDSVSQSRAGPALIIPSHTFTSALTPITPAQNPLRRFFPAASPASNKGPSVPSPEGFEQAHERSRLFFKFLDAELEKVETFYKQKEDHAGKRLDLLRAQLHEMRNRRLHEMAEQKQRRHTAQLNGEEMTDADDTSSIGVASGIDKRLAAASGMLKNPFKGLTQFHPKPGPNSRALANMTHSPRLAHTLDQERDARRDYIRKPRDNEVPYRTAKRKLKLALQEFYRGLELLKAYALLNRTAFRKLNKKYDKAVHARPPLRYVNEKVNKAWFVQSDVLDGYIVAVEDLYARYFEKGQHKVAVGKLRSLTKAPGDFTDSAFFNGLLLGLGLVFGIQGVVHGVQNLYVDDARLHLHTSYLLQIYAGYFLMLLMFTLFCMDCWIWTKNKVNYQFIFELDPRHQLDWRQMAEFPSFMGFMLGFFLWLNFSGYGSQGMYLYYPVILIGLSVLIIFFPAPVMHPNARKWFVYSHWRLVLAGLYPVEFRDFFLGDIYCSLTYATCNVALFFCLYDRHWNHPEQCNSSHSRIMGFLSALPPIWRFLQCIRRYYDTRNWFPHLVNCGKYTMSIMAAVSLSLYRISHTDGLFALFVTFGCINGLYTAVWDLFMDFSVLQPGARKFLLRDITALKKLWMYYAIMAVDPLLRFSWIFYAIFRHDVQHSAVVSFGVAVAEVCRRAMWTLLRVENEHCTNVAQYKASRDVPLPYKMQLRRQEATATSPLVGPDVDDNDAASFSASTTETSSNYASSLHGTDGAYTSGAATGPSNAPTAGDAEQNAVRRRRSTVGMSFSKMLAEAHRQDFEKKRKPADSEEQPRSGTAASGDDDDDDDDDLENSDSSTHDEPIGPVMSTLPEDK</sequence>
<name>A0A0F4ZIN3_9PEZI</name>
<feature type="region of interest" description="Disordered" evidence="6">
    <location>
        <begin position="969"/>
        <end position="1031"/>
    </location>
</feature>
<evidence type="ECO:0000313" key="11">
    <source>
        <dbReference type="Proteomes" id="UP000033483"/>
    </source>
</evidence>
<evidence type="ECO:0008006" key="12">
    <source>
        <dbReference type="Google" id="ProtNLM"/>
    </source>
</evidence>
<comment type="similarity">
    <text evidence="2">Belongs to the SYG1 (TC 2.A.94) family.</text>
</comment>
<feature type="compositionally biased region" description="Polar residues" evidence="6">
    <location>
        <begin position="40"/>
        <end position="69"/>
    </location>
</feature>
<reference evidence="10 11" key="1">
    <citation type="submission" date="2015-03" db="EMBL/GenBank/DDBJ databases">
        <authorList>
            <person name="Radwan O."/>
            <person name="Al-Naeli F.A."/>
            <person name="Rendon G.A."/>
            <person name="Fields C."/>
        </authorList>
    </citation>
    <scope>NUCLEOTIDE SEQUENCE [LARGE SCALE GENOMIC DNA]</scope>
    <source>
        <strain evidence="10">CR-DP1</strain>
    </source>
</reference>
<evidence type="ECO:0000259" key="8">
    <source>
        <dbReference type="PROSITE" id="PS51380"/>
    </source>
</evidence>
<dbReference type="GO" id="GO:0016036">
    <property type="term" value="P:cellular response to phosphate starvation"/>
    <property type="evidence" value="ECO:0007669"/>
    <property type="project" value="TreeGrafter"/>
</dbReference>
<feature type="transmembrane region" description="Helical" evidence="7">
    <location>
        <begin position="667"/>
        <end position="689"/>
    </location>
</feature>
<dbReference type="OrthoDB" id="9970435at2759"/>
<dbReference type="CDD" id="cd14475">
    <property type="entry name" value="SPX_SYG1_like"/>
    <property type="match status" value="1"/>
</dbReference>
<feature type="region of interest" description="Disordered" evidence="6">
    <location>
        <begin position="40"/>
        <end position="116"/>
    </location>
</feature>
<feature type="transmembrane region" description="Helical" evidence="7">
    <location>
        <begin position="501"/>
        <end position="523"/>
    </location>
</feature>
<evidence type="ECO:0000313" key="10">
    <source>
        <dbReference type="EMBL" id="KKA30489.1"/>
    </source>
</evidence>
<dbReference type="GO" id="GO:0005794">
    <property type="term" value="C:Golgi apparatus"/>
    <property type="evidence" value="ECO:0007669"/>
    <property type="project" value="TreeGrafter"/>
</dbReference>
<dbReference type="InterPro" id="IPR004331">
    <property type="entry name" value="SPX_dom"/>
</dbReference>
<dbReference type="GO" id="GO:0000822">
    <property type="term" value="F:inositol hexakisphosphate binding"/>
    <property type="evidence" value="ECO:0007669"/>
    <property type="project" value="TreeGrafter"/>
</dbReference>
<keyword evidence="5 7" id="KW-0472">Membrane</keyword>
<organism evidence="10 11">
    <name type="scientific">Thielaviopsis punctulata</name>
    <dbReference type="NCBI Taxonomy" id="72032"/>
    <lineage>
        <taxon>Eukaryota</taxon>
        <taxon>Fungi</taxon>
        <taxon>Dikarya</taxon>
        <taxon>Ascomycota</taxon>
        <taxon>Pezizomycotina</taxon>
        <taxon>Sordariomycetes</taxon>
        <taxon>Hypocreomycetidae</taxon>
        <taxon>Microascales</taxon>
        <taxon>Ceratocystidaceae</taxon>
        <taxon>Thielaviopsis</taxon>
    </lineage>
</organism>
<dbReference type="Pfam" id="PF03124">
    <property type="entry name" value="EXS"/>
    <property type="match status" value="1"/>
</dbReference>
<keyword evidence="11" id="KW-1185">Reference proteome</keyword>
<feature type="domain" description="EXS" evidence="8">
    <location>
        <begin position="698"/>
        <end position="892"/>
    </location>
</feature>
<proteinExistence type="inferred from homology"/>
<feature type="domain" description="SPX" evidence="9">
    <location>
        <begin position="1"/>
        <end position="446"/>
    </location>
</feature>
<dbReference type="InterPro" id="IPR004342">
    <property type="entry name" value="EXS_C"/>
</dbReference>
<dbReference type="PROSITE" id="PS51380">
    <property type="entry name" value="EXS"/>
    <property type="match status" value="1"/>
</dbReference>
<feature type="transmembrane region" description="Helical" evidence="7">
    <location>
        <begin position="808"/>
        <end position="831"/>
    </location>
</feature>
<accession>A0A0F4ZIN3</accession>
<comment type="subcellular location">
    <subcellularLocation>
        <location evidence="1">Membrane</location>
        <topology evidence="1">Multi-pass membrane protein</topology>
    </subcellularLocation>
</comment>
<feature type="transmembrane region" description="Helical" evidence="7">
    <location>
        <begin position="585"/>
        <end position="604"/>
    </location>
</feature>
<feature type="compositionally biased region" description="Acidic residues" evidence="6">
    <location>
        <begin position="998"/>
        <end position="1010"/>
    </location>
</feature>
<keyword evidence="4 7" id="KW-1133">Transmembrane helix</keyword>
<evidence type="ECO:0000256" key="4">
    <source>
        <dbReference type="ARBA" id="ARBA00022989"/>
    </source>
</evidence>
<dbReference type="Proteomes" id="UP000033483">
    <property type="component" value="Unassembled WGS sequence"/>
</dbReference>
<feature type="transmembrane region" description="Helical" evidence="7">
    <location>
        <begin position="616"/>
        <end position="633"/>
    </location>
</feature>
<feature type="transmembrane region" description="Helical" evidence="7">
    <location>
        <begin position="763"/>
        <end position="787"/>
    </location>
</feature>
<feature type="compositionally biased region" description="Basic and acidic residues" evidence="6">
    <location>
        <begin position="970"/>
        <end position="990"/>
    </location>
</feature>
<dbReference type="Pfam" id="PF03105">
    <property type="entry name" value="SPX"/>
    <property type="match status" value="1"/>
</dbReference>
<feature type="compositionally biased region" description="Polar residues" evidence="6">
    <location>
        <begin position="78"/>
        <end position="102"/>
    </location>
</feature>
<dbReference type="PROSITE" id="PS51382">
    <property type="entry name" value="SPX"/>
    <property type="match status" value="1"/>
</dbReference>
<evidence type="ECO:0000259" key="9">
    <source>
        <dbReference type="PROSITE" id="PS51382"/>
    </source>
</evidence>
<evidence type="ECO:0000256" key="7">
    <source>
        <dbReference type="SAM" id="Phobius"/>
    </source>
</evidence>
<dbReference type="AlphaFoldDB" id="A0A0F4ZIN3"/>
<feature type="transmembrane region" description="Helical" evidence="7">
    <location>
        <begin position="543"/>
        <end position="564"/>
    </location>
</feature>
<feature type="compositionally biased region" description="Polar residues" evidence="6">
    <location>
        <begin position="935"/>
        <end position="944"/>
    </location>
</feature>
<evidence type="ECO:0000256" key="2">
    <source>
        <dbReference type="ARBA" id="ARBA00009665"/>
    </source>
</evidence>
<dbReference type="PANTHER" id="PTHR10783">
    <property type="entry name" value="XENOTROPIC AND POLYTROPIC RETROVIRUS RECEPTOR 1-RELATED"/>
    <property type="match status" value="1"/>
</dbReference>